<evidence type="ECO:0000256" key="3">
    <source>
        <dbReference type="ARBA" id="ARBA00022448"/>
    </source>
</evidence>
<dbReference type="SUPFAM" id="SSF52402">
    <property type="entry name" value="Adenine nucleotide alpha hydrolases-like"/>
    <property type="match status" value="1"/>
</dbReference>
<gene>
    <name evidence="6" type="ORF">BHK98_03170</name>
</gene>
<keyword evidence="3" id="KW-0813">Transport</keyword>
<comment type="subunit">
    <text evidence="2">Heterodimer of an alpha and a beta subunit.</text>
</comment>
<keyword evidence="7" id="KW-1185">Reference proteome</keyword>
<proteinExistence type="inferred from homology"/>
<dbReference type="Pfam" id="PF01012">
    <property type="entry name" value="ETF"/>
    <property type="match status" value="1"/>
</dbReference>
<dbReference type="RefSeq" id="WP_075712150.1">
    <property type="nucleotide sequence ID" value="NZ_MJIE01000001.1"/>
</dbReference>
<dbReference type="GO" id="GO:0009055">
    <property type="term" value="F:electron transfer activity"/>
    <property type="evidence" value="ECO:0007669"/>
    <property type="project" value="InterPro"/>
</dbReference>
<dbReference type="InterPro" id="IPR012255">
    <property type="entry name" value="ETF_b"/>
</dbReference>
<accession>A0A1Q9JFY7</accession>
<sequence>MMNILTVFNIIPDLDLISEAEWASDIVDTRLDFPGVKTVPETQDESAAELALRFRDAAAAGSADSASAASVTAGSPDSAAAAAAGDEVRLSAVTLGDAVADKALRTLTALGYQTADRIDTDRPGPDNAEAHAALLAEYCRERGPFDLILTGTQSGVSGFSQLPLLLAEALQLPCITEVTGFSAGAEGRIRAEHRTDAGILSEDLPTPLLLTIGDVPDTCLRIPTLRQRKASGSNPPSVIPASGLSGEFREHGMRLQSVSAIDQSRAARRMEGDPDDVAKQIVQEYIREGAR</sequence>
<dbReference type="InterPro" id="IPR014729">
    <property type="entry name" value="Rossmann-like_a/b/a_fold"/>
</dbReference>
<evidence type="ECO:0000313" key="6">
    <source>
        <dbReference type="EMBL" id="OLR55150.1"/>
    </source>
</evidence>
<feature type="domain" description="Electron transfer flavoprotein alpha/beta-subunit N-terminal" evidence="5">
    <location>
        <begin position="82"/>
        <end position="212"/>
    </location>
</feature>
<evidence type="ECO:0000256" key="1">
    <source>
        <dbReference type="ARBA" id="ARBA00007557"/>
    </source>
</evidence>
<dbReference type="OrthoDB" id="9804960at2"/>
<dbReference type="PANTHER" id="PTHR21294">
    <property type="entry name" value="ELECTRON TRANSFER FLAVOPROTEIN BETA-SUBUNIT"/>
    <property type="match status" value="1"/>
</dbReference>
<comment type="similarity">
    <text evidence="1">Belongs to the ETF beta-subunit/FixA family.</text>
</comment>
<reference evidence="6 7" key="1">
    <citation type="journal article" date="2016" name="Appl. Environ. Microbiol.">
        <title>Function and Phylogeny of Bacterial Butyryl Coenzyme A:Acetate Transferases and Their Diversity in the Proximal Colon of Swine.</title>
        <authorList>
            <person name="Trachsel J."/>
            <person name="Bayles D.O."/>
            <person name="Looft T."/>
            <person name="Levine U.Y."/>
            <person name="Allen H.K."/>
        </authorList>
    </citation>
    <scope>NUCLEOTIDE SEQUENCE [LARGE SCALE GENOMIC DNA]</scope>
    <source>
        <strain evidence="6 7">68-3-10</strain>
    </source>
</reference>
<organism evidence="6 7">
    <name type="scientific">Hornefia porci</name>
    <dbReference type="NCBI Taxonomy" id="2652292"/>
    <lineage>
        <taxon>Bacteria</taxon>
        <taxon>Bacillati</taxon>
        <taxon>Bacillota</taxon>
        <taxon>Clostridia</taxon>
        <taxon>Peptostreptococcales</taxon>
        <taxon>Anaerovoracaceae</taxon>
        <taxon>Hornefia</taxon>
    </lineage>
</organism>
<keyword evidence="4" id="KW-0249">Electron transport</keyword>
<dbReference type="Gene3D" id="3.40.50.620">
    <property type="entry name" value="HUPs"/>
    <property type="match status" value="1"/>
</dbReference>
<dbReference type="EMBL" id="MJIE01000001">
    <property type="protein sequence ID" value="OLR55150.1"/>
    <property type="molecule type" value="Genomic_DNA"/>
</dbReference>
<evidence type="ECO:0000256" key="2">
    <source>
        <dbReference type="ARBA" id="ARBA00011355"/>
    </source>
</evidence>
<dbReference type="InterPro" id="IPR014730">
    <property type="entry name" value="ETF_a/b_N"/>
</dbReference>
<protein>
    <recommendedName>
        <fullName evidence="5">Electron transfer flavoprotein alpha/beta-subunit N-terminal domain-containing protein</fullName>
    </recommendedName>
</protein>
<comment type="caution">
    <text evidence="6">The sequence shown here is derived from an EMBL/GenBank/DDBJ whole genome shotgun (WGS) entry which is preliminary data.</text>
</comment>
<dbReference type="STRING" id="1261640.BHK98_03170"/>
<dbReference type="PANTHER" id="PTHR21294:SF8">
    <property type="entry name" value="ELECTRON TRANSFER FLAVOPROTEIN SUBUNIT BETA"/>
    <property type="match status" value="1"/>
</dbReference>
<dbReference type="AlphaFoldDB" id="A0A1Q9JFY7"/>
<dbReference type="Proteomes" id="UP000187404">
    <property type="component" value="Unassembled WGS sequence"/>
</dbReference>
<name>A0A1Q9JFY7_9FIRM</name>
<evidence type="ECO:0000313" key="7">
    <source>
        <dbReference type="Proteomes" id="UP000187404"/>
    </source>
</evidence>
<evidence type="ECO:0000256" key="4">
    <source>
        <dbReference type="ARBA" id="ARBA00022982"/>
    </source>
</evidence>
<evidence type="ECO:0000259" key="5">
    <source>
        <dbReference type="Pfam" id="PF01012"/>
    </source>
</evidence>